<dbReference type="eggNOG" id="ENOG5032YY9">
    <property type="taxonomic scope" value="Bacteria"/>
</dbReference>
<reference evidence="1" key="1">
    <citation type="journal article" date="2013" name="Lancet">
        <title>First case of E anophelis outbreak in an intensive-care unit.</title>
        <authorList>
            <person name="Teo J."/>
            <person name="Tan S.Y."/>
            <person name="Tay M."/>
            <person name="Ding Y."/>
            <person name="Kjelleberg S."/>
            <person name="Givskov M."/>
            <person name="Lin R.T."/>
            <person name="Yang L."/>
        </authorList>
    </citation>
    <scope>NUCLEOTIDE SEQUENCE [LARGE SCALE GENOMIC DNA]</scope>
    <source>
        <strain evidence="1">NUHP1</strain>
    </source>
</reference>
<dbReference type="AlphaFoldDB" id="A0A077EES7"/>
<dbReference type="RefSeq" id="WP_024566072.1">
    <property type="nucleotide sequence ID" value="NZ_CP007547.1"/>
</dbReference>
<name>A0A077EES7_9FLAO</name>
<protein>
    <submittedName>
        <fullName evidence="1">Uncharacterized protein</fullName>
    </submittedName>
</protein>
<dbReference type="Proteomes" id="UP000028933">
    <property type="component" value="Chromosome"/>
</dbReference>
<dbReference type="EMBL" id="CP007547">
    <property type="protein sequence ID" value="AIL44684.1"/>
    <property type="molecule type" value="Genomic_DNA"/>
</dbReference>
<reference evidence="1" key="2">
    <citation type="journal article" date="2015" name="Genome Biol. Evol.">
        <title>Complete Genome Sequence and Transcriptomic Analysis of the Novel Pathogen Elizabethkingia anophelis in Response to Oxidative Stress.</title>
        <authorList>
            <person name="Li Y."/>
            <person name="Liu Y."/>
            <person name="Chew S.C."/>
            <person name="Tay M."/>
            <person name="Salido M.M."/>
            <person name="Teo J."/>
            <person name="Lauro F.M."/>
            <person name="Givskov M."/>
            <person name="Yang L."/>
        </authorList>
    </citation>
    <scope>NUCLEOTIDE SEQUENCE</scope>
    <source>
        <strain evidence="1">NUHP1</strain>
    </source>
</reference>
<evidence type="ECO:0000313" key="1">
    <source>
        <dbReference type="EMBL" id="AIL44684.1"/>
    </source>
</evidence>
<accession>A0A077EES7</accession>
<sequence>MAKFLAQKKKLLEDIFEKASSETTEKSFSGITKYIERTLLDSYNIQLSHKSFDNYYKAIVEEENGDYNIKTQILDDLSKFLGYNTFNEYCSEWKTIEYSIHHTISKIVINIINKPLLILPDFFQNKKANMGITGIILAGSIIGGLIYGGKFEDPKDTEVRTSARILQKPCMYWNGDEYKITDCENKDPHITLEQIDSTQIKYFKRITKSDTLTPDNALGKIWYSKRWNKVEFFTATNVKGKNPKNGAILRPVTEMIIEKYAHKK</sequence>
<dbReference type="KEGG" id="eao:BD94_0909"/>
<organism evidence="1 2">
    <name type="scientific">Elizabethkingia anophelis NUHP1</name>
    <dbReference type="NCBI Taxonomy" id="1338011"/>
    <lineage>
        <taxon>Bacteria</taxon>
        <taxon>Pseudomonadati</taxon>
        <taxon>Bacteroidota</taxon>
        <taxon>Flavobacteriia</taxon>
        <taxon>Flavobacteriales</taxon>
        <taxon>Weeksellaceae</taxon>
        <taxon>Elizabethkingia</taxon>
    </lineage>
</organism>
<gene>
    <name evidence="1" type="ORF">BD94_0909</name>
</gene>
<proteinExistence type="predicted"/>
<evidence type="ECO:0000313" key="2">
    <source>
        <dbReference type="Proteomes" id="UP000028933"/>
    </source>
</evidence>
<dbReference type="HOGENOM" id="CLU_087550_0_0_10"/>
<dbReference type="STRING" id="1338011.BD94_0909"/>